<accession>A0ABN5VTW7</accession>
<gene>
    <name evidence="2" type="ORF">SGFS_079150</name>
</gene>
<reference evidence="2 3" key="1">
    <citation type="journal article" date="2010" name="ChemBioChem">
        <title>Cloning and characterization of the biosynthetic gene cluster of 16-membered macrolide antibiotic FD-891: involvement of a dual functional cytochrome P450 monooxygenase catalyzing epoxidation and hydroxylation.</title>
        <authorList>
            <person name="Kudo F."/>
            <person name="Motegi A."/>
            <person name="Mizoue K."/>
            <person name="Eguchi T."/>
        </authorList>
    </citation>
    <scope>NUCLEOTIDE SEQUENCE [LARGE SCALE GENOMIC DNA]</scope>
    <source>
        <strain evidence="2 3">A-8890</strain>
    </source>
</reference>
<sequence length="80" mass="8605">MAARRSVGLIAVVVAFTEILRFLPCGVVVPRSVGWGRGWCTGLPYLGWAALTCGMLPVASRRRRWVGVSAAYATDPNSAR</sequence>
<evidence type="ECO:0000256" key="1">
    <source>
        <dbReference type="SAM" id="Phobius"/>
    </source>
</evidence>
<evidence type="ECO:0000313" key="2">
    <source>
        <dbReference type="EMBL" id="BBC36621.1"/>
    </source>
</evidence>
<evidence type="ECO:0000313" key="3">
    <source>
        <dbReference type="Proteomes" id="UP001321542"/>
    </source>
</evidence>
<proteinExistence type="predicted"/>
<feature type="transmembrane region" description="Helical" evidence="1">
    <location>
        <begin position="42"/>
        <end position="59"/>
    </location>
</feature>
<reference evidence="2 3" key="2">
    <citation type="journal article" date="2023" name="ChemBioChem">
        <title>Acyltransferase Domain Exchange between Two Independent Type I Polyketide Synthases in the Same Producer Strain of Macrolide Antibiotics.</title>
        <authorList>
            <person name="Kudo F."/>
            <person name="Kishikawa K."/>
            <person name="Tsuboi K."/>
            <person name="Kido T."/>
            <person name="Usui T."/>
            <person name="Hashimoto J."/>
            <person name="Shin-Ya K."/>
            <person name="Miyanaga A."/>
            <person name="Eguchi T."/>
        </authorList>
    </citation>
    <scope>NUCLEOTIDE SEQUENCE [LARGE SCALE GENOMIC DNA]</scope>
    <source>
        <strain evidence="2 3">A-8890</strain>
    </source>
</reference>
<keyword evidence="1" id="KW-0812">Transmembrane</keyword>
<feature type="transmembrane region" description="Helical" evidence="1">
    <location>
        <begin position="7"/>
        <end position="30"/>
    </location>
</feature>
<protein>
    <submittedName>
        <fullName evidence="2">Uncharacterized protein</fullName>
    </submittedName>
</protein>
<keyword evidence="3" id="KW-1185">Reference proteome</keyword>
<name>A0ABN5VTW7_9ACTN</name>
<dbReference type="EMBL" id="AP018448">
    <property type="protein sequence ID" value="BBC36621.1"/>
    <property type="molecule type" value="Genomic_DNA"/>
</dbReference>
<organism evidence="2 3">
    <name type="scientific">Streptomyces graminofaciens</name>
    <dbReference type="NCBI Taxonomy" id="68212"/>
    <lineage>
        <taxon>Bacteria</taxon>
        <taxon>Bacillati</taxon>
        <taxon>Actinomycetota</taxon>
        <taxon>Actinomycetes</taxon>
        <taxon>Kitasatosporales</taxon>
        <taxon>Streptomycetaceae</taxon>
        <taxon>Streptomyces</taxon>
    </lineage>
</organism>
<keyword evidence="1" id="KW-0472">Membrane</keyword>
<keyword evidence="1" id="KW-1133">Transmembrane helix</keyword>
<dbReference type="Proteomes" id="UP001321542">
    <property type="component" value="Chromosome"/>
</dbReference>